<gene>
    <name evidence="2" type="ORF">L249_7921</name>
</gene>
<comment type="caution">
    <text evidence="2">The sequence shown here is derived from an EMBL/GenBank/DDBJ whole genome shotgun (WGS) entry which is preliminary data.</text>
</comment>
<protein>
    <recommendedName>
        <fullName evidence="1">GH64 domain-containing protein</fullName>
    </recommendedName>
</protein>
<dbReference type="Gene3D" id="2.60.110.10">
    <property type="entry name" value="Thaumatin"/>
    <property type="match status" value="1"/>
</dbReference>
<proteinExistence type="predicted"/>
<evidence type="ECO:0000313" key="3">
    <source>
        <dbReference type="Proteomes" id="UP000253664"/>
    </source>
</evidence>
<name>A0A367LHB8_9HYPO</name>
<dbReference type="AlphaFoldDB" id="A0A367LHB8"/>
<sequence length="388" mass="41348">MTVGPTLDVVLRNDTDDATELYAHVTGSDDKGLVLLTADGKTLHRPASPSSTLQPLAADCAINLGGRNGSRIVKMPRISAARIWFSKARPLTFFVNPGPALVEPSATNTSDANYDLDWGFCEFTWNENELYANVSFVDFVSLPISLQLVTGSGAVKTVPGLLPDGRERIGAALEQQAARDGRGWDKLVIRRAGGYTAPLRVLSPNAGGVLFPGLFDGYYQGYVDAVWRKYAAEDLTVDTQFTWGKVRGRVRPSDGRLVFTGPGSSSFSQPAAADVFSCSTGPFAAGGGGDASEQMLRLNIGARLAAALNRSTLVANANQPDGEVVERYYQGSVTNHYARACHEAAVEGRGYAFPYDDVGPAGGKDQSGFVNDPKPRLLTVAVGRPLVD</sequence>
<dbReference type="Gene3D" id="3.30.920.50">
    <property type="entry name" value="Beta-1,3-glucanase, C-terminal domain"/>
    <property type="match status" value="1"/>
</dbReference>
<dbReference type="STRING" id="1330021.A0A367LHB8"/>
<dbReference type="InterPro" id="IPR037176">
    <property type="entry name" value="Osmotin/thaumatin-like_sf"/>
</dbReference>
<dbReference type="InterPro" id="IPR037398">
    <property type="entry name" value="Glyco_hydro_64_fam"/>
</dbReference>
<dbReference type="CDD" id="cd09220">
    <property type="entry name" value="GH64-GluB-like"/>
    <property type="match status" value="1"/>
</dbReference>
<dbReference type="Proteomes" id="UP000253664">
    <property type="component" value="Unassembled WGS sequence"/>
</dbReference>
<dbReference type="InterPro" id="IPR042517">
    <property type="entry name" value="Glyco_hydro_64_N_2"/>
</dbReference>
<evidence type="ECO:0000259" key="1">
    <source>
        <dbReference type="PROSITE" id="PS52006"/>
    </source>
</evidence>
<dbReference type="PANTHER" id="PTHR38165">
    <property type="match status" value="1"/>
</dbReference>
<dbReference type="EMBL" id="LKCN02000005">
    <property type="protein sequence ID" value="RCI13818.1"/>
    <property type="molecule type" value="Genomic_DNA"/>
</dbReference>
<reference evidence="2 3" key="1">
    <citation type="journal article" date="2015" name="BMC Genomics">
        <title>Insights from the genome of Ophiocordyceps polyrhachis-furcata to pathogenicity and host specificity in insect fungi.</title>
        <authorList>
            <person name="Wichadakul D."/>
            <person name="Kobmoo N."/>
            <person name="Ingsriswang S."/>
            <person name="Tangphatsornruang S."/>
            <person name="Chantasingh D."/>
            <person name="Luangsa-ard J.J."/>
            <person name="Eurwilaichitr L."/>
        </authorList>
    </citation>
    <scope>NUCLEOTIDE SEQUENCE [LARGE SCALE GENOMIC DNA]</scope>
    <source>
        <strain evidence="2 3">BCC 54312</strain>
    </source>
</reference>
<dbReference type="Pfam" id="PF16483">
    <property type="entry name" value="Glyco_hydro_64"/>
    <property type="match status" value="1"/>
</dbReference>
<dbReference type="PROSITE" id="PS52006">
    <property type="entry name" value="GH64"/>
    <property type="match status" value="1"/>
</dbReference>
<organism evidence="2 3">
    <name type="scientific">Ophiocordyceps polyrhachis-furcata BCC 54312</name>
    <dbReference type="NCBI Taxonomy" id="1330021"/>
    <lineage>
        <taxon>Eukaryota</taxon>
        <taxon>Fungi</taxon>
        <taxon>Dikarya</taxon>
        <taxon>Ascomycota</taxon>
        <taxon>Pezizomycotina</taxon>
        <taxon>Sordariomycetes</taxon>
        <taxon>Hypocreomycetidae</taxon>
        <taxon>Hypocreales</taxon>
        <taxon>Ophiocordycipitaceae</taxon>
        <taxon>Ophiocordyceps</taxon>
    </lineage>
</organism>
<keyword evidence="3" id="KW-1185">Reference proteome</keyword>
<accession>A0A367LHB8</accession>
<dbReference type="OrthoDB" id="5290283at2759"/>
<dbReference type="InterPro" id="IPR032477">
    <property type="entry name" value="Glyco_hydro_64"/>
</dbReference>
<evidence type="ECO:0000313" key="2">
    <source>
        <dbReference type="EMBL" id="RCI13818.1"/>
    </source>
</evidence>
<dbReference type="PANTHER" id="PTHR38165:SF1">
    <property type="entry name" value="GLUCANASE B"/>
    <property type="match status" value="1"/>
</dbReference>
<feature type="domain" description="GH64" evidence="1">
    <location>
        <begin position="4"/>
        <end position="369"/>
    </location>
</feature>